<accession>A0AAU9IZ91</accession>
<sequence length="450" mass="53126">MQSSNSLQMKIEVLEKLLAEYESNDPLQITKKWRIKVFEELVRNKQQQITHSIEVKRFKEEERRLRVREQEVRNSLEGAHQQVSQLNSEILRLQKDLQISQQKAKSAGQQGVSATVLMSVQSNMSDQIERSTRVLALIETYYHRLTFALSKIKTIKMLHNREKNSLKARLSEEMQETKKLREDILKAKLSEVELEAKNRENLLLKNELELLKEQIKITEIKFKSEINGIIENHKAEISKIHDDYKAMIEDKHKQSEFKDIENKQKGDIIYELQQKIKEYQENTEILKGNIIEKDNIIIELNNSITAIENSTQKTKNDLESECNDKISKFQNEIKALEEEIKYKNDEIIAKNQDCDNLQQQIIEEVEKEKEFHQSKITKLEQQCRELRRDRDILFQTLNEKKSTFSIETQTDVPKTYTPVRKTPPPQLSEKIEDLEVLSKELLDFQDEFNE</sequence>
<organism evidence="2 3">
    <name type="scientific">Blepharisma stoltei</name>
    <dbReference type="NCBI Taxonomy" id="1481888"/>
    <lineage>
        <taxon>Eukaryota</taxon>
        <taxon>Sar</taxon>
        <taxon>Alveolata</taxon>
        <taxon>Ciliophora</taxon>
        <taxon>Postciliodesmatophora</taxon>
        <taxon>Heterotrichea</taxon>
        <taxon>Heterotrichida</taxon>
        <taxon>Blepharismidae</taxon>
        <taxon>Blepharisma</taxon>
    </lineage>
</organism>
<evidence type="ECO:0000313" key="2">
    <source>
        <dbReference type="EMBL" id="CAG9318359.1"/>
    </source>
</evidence>
<dbReference type="Proteomes" id="UP001162131">
    <property type="component" value="Unassembled WGS sequence"/>
</dbReference>
<dbReference type="EMBL" id="CAJZBQ010000020">
    <property type="protein sequence ID" value="CAG9318359.1"/>
    <property type="molecule type" value="Genomic_DNA"/>
</dbReference>
<name>A0AAU9IZ91_9CILI</name>
<proteinExistence type="predicted"/>
<protein>
    <submittedName>
        <fullName evidence="2">Uncharacterized protein</fullName>
    </submittedName>
</protein>
<reference evidence="2" key="1">
    <citation type="submission" date="2021-09" db="EMBL/GenBank/DDBJ databases">
        <authorList>
            <consortium name="AG Swart"/>
            <person name="Singh M."/>
            <person name="Singh A."/>
            <person name="Seah K."/>
            <person name="Emmerich C."/>
        </authorList>
    </citation>
    <scope>NUCLEOTIDE SEQUENCE</scope>
    <source>
        <strain evidence="2">ATCC30299</strain>
    </source>
</reference>
<comment type="caution">
    <text evidence="2">The sequence shown here is derived from an EMBL/GenBank/DDBJ whole genome shotgun (WGS) entry which is preliminary data.</text>
</comment>
<feature type="coiled-coil region" evidence="1">
    <location>
        <begin position="69"/>
        <end position="103"/>
    </location>
</feature>
<keyword evidence="3" id="KW-1185">Reference proteome</keyword>
<dbReference type="AlphaFoldDB" id="A0AAU9IZ91"/>
<keyword evidence="1" id="KW-0175">Coiled coil</keyword>
<feature type="coiled-coil region" evidence="1">
    <location>
        <begin position="319"/>
        <end position="396"/>
    </location>
</feature>
<evidence type="ECO:0000313" key="3">
    <source>
        <dbReference type="Proteomes" id="UP001162131"/>
    </source>
</evidence>
<evidence type="ECO:0000256" key="1">
    <source>
        <dbReference type="SAM" id="Coils"/>
    </source>
</evidence>
<gene>
    <name evidence="2" type="ORF">BSTOLATCC_MIC20833</name>
</gene>
<feature type="coiled-coil region" evidence="1">
    <location>
        <begin position="156"/>
        <end position="221"/>
    </location>
</feature>